<protein>
    <recommendedName>
        <fullName evidence="5">Glycosyltransferase 2-like domain-containing protein</fullName>
    </recommendedName>
</protein>
<organism evidence="6">
    <name type="scientific">uncultured Solirubrobacteraceae bacterium</name>
    <dbReference type="NCBI Taxonomy" id="1162706"/>
    <lineage>
        <taxon>Bacteria</taxon>
        <taxon>Bacillati</taxon>
        <taxon>Actinomycetota</taxon>
        <taxon>Thermoleophilia</taxon>
        <taxon>Solirubrobacterales</taxon>
        <taxon>Solirubrobacteraceae</taxon>
        <taxon>environmental samples</taxon>
    </lineage>
</organism>
<dbReference type="PANTHER" id="PTHR43179">
    <property type="entry name" value="RHAMNOSYLTRANSFERASE WBBL"/>
    <property type="match status" value="1"/>
</dbReference>
<dbReference type="Gene3D" id="3.90.550.10">
    <property type="entry name" value="Spore Coat Polysaccharide Biosynthesis Protein SpsA, Chain A"/>
    <property type="match status" value="1"/>
</dbReference>
<name>A0A6J4SJE6_9ACTN</name>
<dbReference type="AlphaFoldDB" id="A0A6J4SJE6"/>
<evidence type="ECO:0000256" key="2">
    <source>
        <dbReference type="ARBA" id="ARBA00006739"/>
    </source>
</evidence>
<evidence type="ECO:0000256" key="4">
    <source>
        <dbReference type="ARBA" id="ARBA00022679"/>
    </source>
</evidence>
<evidence type="ECO:0000259" key="5">
    <source>
        <dbReference type="Pfam" id="PF00535"/>
    </source>
</evidence>
<dbReference type="EMBL" id="CADCVT010000191">
    <property type="protein sequence ID" value="CAA9500961.1"/>
    <property type="molecule type" value="Genomic_DNA"/>
</dbReference>
<accession>A0A6J4SJE6</accession>
<gene>
    <name evidence="6" type="ORF">AVDCRST_MAG85-1752</name>
</gene>
<evidence type="ECO:0000313" key="6">
    <source>
        <dbReference type="EMBL" id="CAA9500961.1"/>
    </source>
</evidence>
<keyword evidence="3" id="KW-0328">Glycosyltransferase</keyword>
<sequence length="311" mass="35014">MTYNRCELLLEAVDAVLRQTHPVDRLLVIDNASTDGTSEAFLGRDDVEYVRLEANLGGAGGFARAVELARDGTSDWIWLMDDDAEPVPDSLERLLAAAAAADASTAALCSTVQYASGGIDANQRGHFRRRLRPLSQAEYRDGHHPAIGFLSFVGSLVRTDVARSEALPRADFFVWGDDVEYSFRLRRHGEIRLVPESVILHKRETHAYATPRSRVVNRLLPVTLHPTPIERFWMNLCGLRNYLWTKRVYERQSALSAVGTTAQFVAKHVLIDDHPLARIRWIVRFARDGRAGRFVNIAPSEWVRMVREGLV</sequence>
<evidence type="ECO:0000256" key="1">
    <source>
        <dbReference type="ARBA" id="ARBA00004776"/>
    </source>
</evidence>
<dbReference type="PANTHER" id="PTHR43179:SF12">
    <property type="entry name" value="GALACTOFURANOSYLTRANSFERASE GLFT2"/>
    <property type="match status" value="1"/>
</dbReference>
<feature type="domain" description="Glycosyltransferase 2-like" evidence="5">
    <location>
        <begin position="2"/>
        <end position="158"/>
    </location>
</feature>
<comment type="similarity">
    <text evidence="2">Belongs to the glycosyltransferase 2 family.</text>
</comment>
<dbReference type="GO" id="GO:0016757">
    <property type="term" value="F:glycosyltransferase activity"/>
    <property type="evidence" value="ECO:0007669"/>
    <property type="project" value="UniProtKB-KW"/>
</dbReference>
<comment type="pathway">
    <text evidence="1">Cell wall biogenesis; cell wall polysaccharide biosynthesis.</text>
</comment>
<evidence type="ECO:0000256" key="3">
    <source>
        <dbReference type="ARBA" id="ARBA00022676"/>
    </source>
</evidence>
<proteinExistence type="inferred from homology"/>
<dbReference type="Pfam" id="PF00535">
    <property type="entry name" value="Glycos_transf_2"/>
    <property type="match status" value="1"/>
</dbReference>
<keyword evidence="4" id="KW-0808">Transferase</keyword>
<dbReference type="InterPro" id="IPR029044">
    <property type="entry name" value="Nucleotide-diphossugar_trans"/>
</dbReference>
<reference evidence="6" key="1">
    <citation type="submission" date="2020-02" db="EMBL/GenBank/DDBJ databases">
        <authorList>
            <person name="Meier V. D."/>
        </authorList>
    </citation>
    <scope>NUCLEOTIDE SEQUENCE</scope>
    <source>
        <strain evidence="6">AVDCRST_MAG85</strain>
    </source>
</reference>
<dbReference type="SUPFAM" id="SSF53448">
    <property type="entry name" value="Nucleotide-diphospho-sugar transferases"/>
    <property type="match status" value="1"/>
</dbReference>
<dbReference type="InterPro" id="IPR001173">
    <property type="entry name" value="Glyco_trans_2-like"/>
</dbReference>